<name>A0A9N8W6C4_9GLOM</name>
<dbReference type="InterPro" id="IPR029063">
    <property type="entry name" value="SAM-dependent_MTases_sf"/>
</dbReference>
<dbReference type="Gene3D" id="3.40.50.150">
    <property type="entry name" value="Vaccinia Virus protein VP39"/>
    <property type="match status" value="1"/>
</dbReference>
<evidence type="ECO:0000259" key="7">
    <source>
        <dbReference type="Pfam" id="PF02384"/>
    </source>
</evidence>
<accession>A0A9N8W6C4</accession>
<evidence type="ECO:0000256" key="5">
    <source>
        <dbReference type="ARBA" id="ARBA00022747"/>
    </source>
</evidence>
<feature type="domain" description="DNA methylase adenine-specific" evidence="7">
    <location>
        <begin position="124"/>
        <end position="191"/>
    </location>
</feature>
<dbReference type="GO" id="GO:0032259">
    <property type="term" value="P:methylation"/>
    <property type="evidence" value="ECO:0007669"/>
    <property type="project" value="UniProtKB-KW"/>
</dbReference>
<keyword evidence="4" id="KW-0949">S-adenosyl-L-methionine</keyword>
<dbReference type="SUPFAM" id="SSF53335">
    <property type="entry name" value="S-adenosyl-L-methionine-dependent methyltransferases"/>
    <property type="match status" value="1"/>
</dbReference>
<evidence type="ECO:0000256" key="6">
    <source>
        <dbReference type="ARBA" id="ARBA00047942"/>
    </source>
</evidence>
<dbReference type="PANTHER" id="PTHR42933:SF3">
    <property type="entry name" value="TYPE I RESTRICTION ENZYME MJAVIII METHYLASE SUBUNIT"/>
    <property type="match status" value="1"/>
</dbReference>
<keyword evidence="3" id="KW-0808">Transferase</keyword>
<dbReference type="Pfam" id="PF02384">
    <property type="entry name" value="N6_Mtase"/>
    <property type="match status" value="2"/>
</dbReference>
<comment type="catalytic activity">
    <reaction evidence="6">
        <text>a 2'-deoxyadenosine in DNA + S-adenosyl-L-methionine = an N(6)-methyl-2'-deoxyadenosine in DNA + S-adenosyl-L-homocysteine + H(+)</text>
        <dbReference type="Rhea" id="RHEA:15197"/>
        <dbReference type="Rhea" id="RHEA-COMP:12418"/>
        <dbReference type="Rhea" id="RHEA-COMP:12419"/>
        <dbReference type="ChEBI" id="CHEBI:15378"/>
        <dbReference type="ChEBI" id="CHEBI:57856"/>
        <dbReference type="ChEBI" id="CHEBI:59789"/>
        <dbReference type="ChEBI" id="CHEBI:90615"/>
        <dbReference type="ChEBI" id="CHEBI:90616"/>
        <dbReference type="EC" id="2.1.1.72"/>
    </reaction>
</comment>
<evidence type="ECO:0000256" key="4">
    <source>
        <dbReference type="ARBA" id="ARBA00022691"/>
    </source>
</evidence>
<dbReference type="AlphaFoldDB" id="A0A9N8W6C4"/>
<dbReference type="EMBL" id="CAJVPJ010000089">
    <property type="protein sequence ID" value="CAG8475219.1"/>
    <property type="molecule type" value="Genomic_DNA"/>
</dbReference>
<organism evidence="8 9">
    <name type="scientific">Paraglomus occultum</name>
    <dbReference type="NCBI Taxonomy" id="144539"/>
    <lineage>
        <taxon>Eukaryota</taxon>
        <taxon>Fungi</taxon>
        <taxon>Fungi incertae sedis</taxon>
        <taxon>Mucoromycota</taxon>
        <taxon>Glomeromycotina</taxon>
        <taxon>Glomeromycetes</taxon>
        <taxon>Paraglomerales</taxon>
        <taxon>Paraglomeraceae</taxon>
        <taxon>Paraglomus</taxon>
    </lineage>
</organism>
<keyword evidence="5" id="KW-0680">Restriction system</keyword>
<dbReference type="GO" id="GO:0008170">
    <property type="term" value="F:N-methyltransferase activity"/>
    <property type="evidence" value="ECO:0007669"/>
    <property type="project" value="InterPro"/>
</dbReference>
<evidence type="ECO:0000256" key="3">
    <source>
        <dbReference type="ARBA" id="ARBA00022679"/>
    </source>
</evidence>
<comment type="caution">
    <text evidence="8">The sequence shown here is derived from an EMBL/GenBank/DDBJ whole genome shotgun (WGS) entry which is preliminary data.</text>
</comment>
<keyword evidence="2" id="KW-0489">Methyltransferase</keyword>
<evidence type="ECO:0000256" key="2">
    <source>
        <dbReference type="ARBA" id="ARBA00022603"/>
    </source>
</evidence>
<proteinExistence type="predicted"/>
<evidence type="ECO:0000313" key="8">
    <source>
        <dbReference type="EMBL" id="CAG8475219.1"/>
    </source>
</evidence>
<dbReference type="GO" id="GO:0003677">
    <property type="term" value="F:DNA binding"/>
    <property type="evidence" value="ECO:0007669"/>
    <property type="project" value="InterPro"/>
</dbReference>
<keyword evidence="9" id="KW-1185">Reference proteome</keyword>
<evidence type="ECO:0000313" key="9">
    <source>
        <dbReference type="Proteomes" id="UP000789572"/>
    </source>
</evidence>
<protein>
    <recommendedName>
        <fullName evidence="1">site-specific DNA-methyltransferase (adenine-specific)</fullName>
        <ecNumber evidence="1">2.1.1.72</ecNumber>
    </recommendedName>
</protein>
<dbReference type="GO" id="GO:0009007">
    <property type="term" value="F:site-specific DNA-methyltransferase (adenine-specific) activity"/>
    <property type="evidence" value="ECO:0007669"/>
    <property type="project" value="UniProtKB-EC"/>
</dbReference>
<gene>
    <name evidence="8" type="ORF">POCULU_LOCUS1249</name>
</gene>
<dbReference type="InterPro" id="IPR051537">
    <property type="entry name" value="DNA_Adenine_Mtase"/>
</dbReference>
<dbReference type="PANTHER" id="PTHR42933">
    <property type="entry name" value="SLR6095 PROTEIN"/>
    <property type="match status" value="1"/>
</dbReference>
<evidence type="ECO:0000256" key="1">
    <source>
        <dbReference type="ARBA" id="ARBA00011900"/>
    </source>
</evidence>
<sequence>MVELIDKFKANFEEGKRGIVEKDICLDPCAGTGGFLLAFMKHQIREYNNKEEAKENLIGIERHPGMFVLSVANMLIQGDGKANLEQGNCLVKQEISKKPSIGLMNPPYSDPKQPEIKFAEQLLKFVKNGWAAMIVPTSTFTNKSELNKDIKEKIYKQNTLKAVIQMPSQLFYPLSVPTQIVIFQTESSHQQGDKDDEENEKAKYSLVVTDVSVKDDWSFHYQQKKQIEKDFTELFIVNPR</sequence>
<reference evidence="8" key="1">
    <citation type="submission" date="2021-06" db="EMBL/GenBank/DDBJ databases">
        <authorList>
            <person name="Kallberg Y."/>
            <person name="Tangrot J."/>
            <person name="Rosling A."/>
        </authorList>
    </citation>
    <scope>NUCLEOTIDE SEQUENCE</scope>
    <source>
        <strain evidence="8">IA702</strain>
    </source>
</reference>
<feature type="domain" description="DNA methylase adenine-specific" evidence="7">
    <location>
        <begin position="24"/>
        <end position="111"/>
    </location>
</feature>
<dbReference type="OrthoDB" id="2417495at2759"/>
<dbReference type="Proteomes" id="UP000789572">
    <property type="component" value="Unassembled WGS sequence"/>
</dbReference>
<dbReference type="GO" id="GO:0009307">
    <property type="term" value="P:DNA restriction-modification system"/>
    <property type="evidence" value="ECO:0007669"/>
    <property type="project" value="UniProtKB-KW"/>
</dbReference>
<dbReference type="EC" id="2.1.1.72" evidence="1"/>
<dbReference type="InterPro" id="IPR003356">
    <property type="entry name" value="DNA_methylase_A-5"/>
</dbReference>